<feature type="transmembrane region" description="Helical" evidence="13">
    <location>
        <begin position="108"/>
        <end position="129"/>
    </location>
</feature>
<evidence type="ECO:0000256" key="5">
    <source>
        <dbReference type="ARBA" id="ARBA00022692"/>
    </source>
</evidence>
<dbReference type="GO" id="GO:0005267">
    <property type="term" value="F:potassium channel activity"/>
    <property type="evidence" value="ECO:0007669"/>
    <property type="project" value="UniProtKB-KW"/>
</dbReference>
<evidence type="ECO:0000256" key="10">
    <source>
        <dbReference type="ARBA" id="ARBA00023136"/>
    </source>
</evidence>
<proteinExistence type="inferred from homology"/>
<evidence type="ECO:0000256" key="2">
    <source>
        <dbReference type="ARBA" id="ARBA00006920"/>
    </source>
</evidence>
<gene>
    <name evidence="14" type="ORF">H7C18_27110</name>
</gene>
<evidence type="ECO:0000313" key="15">
    <source>
        <dbReference type="Proteomes" id="UP000564644"/>
    </source>
</evidence>
<evidence type="ECO:0000256" key="12">
    <source>
        <dbReference type="ARBA" id="ARBA00034430"/>
    </source>
</evidence>
<reference evidence="14 15" key="1">
    <citation type="submission" date="2020-08" db="EMBL/GenBank/DDBJ databases">
        <title>Cohnella phylogeny.</title>
        <authorList>
            <person name="Dunlap C."/>
        </authorList>
    </citation>
    <scope>NUCLEOTIDE SEQUENCE [LARGE SCALE GENOMIC DNA]</scope>
    <source>
        <strain evidence="14 15">CBP 2801</strain>
    </source>
</reference>
<comment type="catalytic activity">
    <reaction evidence="12">
        <text>K(+)(in) = K(+)(out)</text>
        <dbReference type="Rhea" id="RHEA:29463"/>
        <dbReference type="ChEBI" id="CHEBI:29103"/>
    </reaction>
</comment>
<dbReference type="PANTHER" id="PTHR31462">
    <property type="entry name" value="ENDOSOMAL/LYSOSOMAL POTASSIUM CHANNEL TMEM175"/>
    <property type="match status" value="1"/>
</dbReference>
<evidence type="ECO:0000256" key="11">
    <source>
        <dbReference type="ARBA" id="ARBA00023303"/>
    </source>
</evidence>
<evidence type="ECO:0000256" key="13">
    <source>
        <dbReference type="SAM" id="Phobius"/>
    </source>
</evidence>
<keyword evidence="8 13" id="KW-1133">Transmembrane helix</keyword>
<feature type="transmembrane region" description="Helical" evidence="13">
    <location>
        <begin position="47"/>
        <end position="66"/>
    </location>
</feature>
<keyword evidence="6" id="KW-0631">Potassium channel</keyword>
<dbReference type="AlphaFoldDB" id="A0A7X0VY36"/>
<evidence type="ECO:0000256" key="8">
    <source>
        <dbReference type="ARBA" id="ARBA00022989"/>
    </source>
</evidence>
<comment type="subcellular location">
    <subcellularLocation>
        <location evidence="1">Membrane</location>
        <topology evidence="1">Multi-pass membrane protein</topology>
    </subcellularLocation>
</comment>
<sequence length="192" mass="21335">MSKARMEALSDGVIAIVMTILILEFKVPEIDASGGDMALVHDFVRSLPLVLSYIISFLVLIVWWMSHHQLLHGVRSVDRRTILLNGAFLMCIAFVPYPTALIGRYPGLVFPSVLYGIVGLFCGLSYYGLYHHVLRNNEGHPFSANRNALAFRNTWLHLTVYAVAIGAAFVSPYGSIAVYAAIPIYFFLKKNG</sequence>
<keyword evidence="4" id="KW-0633">Potassium transport</keyword>
<keyword evidence="7" id="KW-0630">Potassium</keyword>
<feature type="transmembrane region" description="Helical" evidence="13">
    <location>
        <begin position="82"/>
        <end position="102"/>
    </location>
</feature>
<accession>A0A7X0VY36</accession>
<dbReference type="PANTHER" id="PTHR31462:SF5">
    <property type="entry name" value="ENDOSOMAL_LYSOSOMAL PROTON CHANNEL TMEM175"/>
    <property type="match status" value="1"/>
</dbReference>
<evidence type="ECO:0000256" key="6">
    <source>
        <dbReference type="ARBA" id="ARBA00022826"/>
    </source>
</evidence>
<keyword evidence="5 13" id="KW-0812">Transmembrane</keyword>
<evidence type="ECO:0000313" key="14">
    <source>
        <dbReference type="EMBL" id="MBB6734601.1"/>
    </source>
</evidence>
<comment type="similarity">
    <text evidence="2">Belongs to the TMEM175 family.</text>
</comment>
<evidence type="ECO:0000256" key="7">
    <source>
        <dbReference type="ARBA" id="ARBA00022958"/>
    </source>
</evidence>
<evidence type="ECO:0000256" key="9">
    <source>
        <dbReference type="ARBA" id="ARBA00023065"/>
    </source>
</evidence>
<evidence type="ECO:0000256" key="3">
    <source>
        <dbReference type="ARBA" id="ARBA00022448"/>
    </source>
</evidence>
<dbReference type="EMBL" id="JACJVO010000034">
    <property type="protein sequence ID" value="MBB6734601.1"/>
    <property type="molecule type" value="Genomic_DNA"/>
</dbReference>
<feature type="transmembrane region" description="Helical" evidence="13">
    <location>
        <begin position="9"/>
        <end position="27"/>
    </location>
</feature>
<keyword evidence="9" id="KW-0406">Ion transport</keyword>
<dbReference type="GO" id="GO:0015252">
    <property type="term" value="F:proton channel activity"/>
    <property type="evidence" value="ECO:0007669"/>
    <property type="project" value="InterPro"/>
</dbReference>
<name>A0A7X0VY36_9BACL</name>
<keyword evidence="10 13" id="KW-0472">Membrane</keyword>
<keyword evidence="15" id="KW-1185">Reference proteome</keyword>
<dbReference type="InterPro" id="IPR010617">
    <property type="entry name" value="TMEM175-like"/>
</dbReference>
<protein>
    <submittedName>
        <fullName evidence="14">DUF1211 domain-containing protein</fullName>
    </submittedName>
</protein>
<dbReference type="GO" id="GO:0016020">
    <property type="term" value="C:membrane"/>
    <property type="evidence" value="ECO:0007669"/>
    <property type="project" value="UniProtKB-SubCell"/>
</dbReference>
<organism evidence="14 15">
    <name type="scientific">Cohnella zeiphila</name>
    <dbReference type="NCBI Taxonomy" id="2761120"/>
    <lineage>
        <taxon>Bacteria</taxon>
        <taxon>Bacillati</taxon>
        <taxon>Bacillota</taxon>
        <taxon>Bacilli</taxon>
        <taxon>Bacillales</taxon>
        <taxon>Paenibacillaceae</taxon>
        <taxon>Cohnella</taxon>
    </lineage>
</organism>
<dbReference type="Pfam" id="PF06736">
    <property type="entry name" value="TMEM175"/>
    <property type="match status" value="1"/>
</dbReference>
<feature type="transmembrane region" description="Helical" evidence="13">
    <location>
        <begin position="155"/>
        <end position="188"/>
    </location>
</feature>
<dbReference type="Proteomes" id="UP000564644">
    <property type="component" value="Unassembled WGS sequence"/>
</dbReference>
<dbReference type="RefSeq" id="WP_185132258.1">
    <property type="nucleotide sequence ID" value="NZ_JACJVO010000034.1"/>
</dbReference>
<keyword evidence="3" id="KW-0813">Transport</keyword>
<evidence type="ECO:0000256" key="4">
    <source>
        <dbReference type="ARBA" id="ARBA00022538"/>
    </source>
</evidence>
<evidence type="ECO:0000256" key="1">
    <source>
        <dbReference type="ARBA" id="ARBA00004141"/>
    </source>
</evidence>
<keyword evidence="11" id="KW-0407">Ion channel</keyword>
<comment type="caution">
    <text evidence="14">The sequence shown here is derived from an EMBL/GenBank/DDBJ whole genome shotgun (WGS) entry which is preliminary data.</text>
</comment>